<dbReference type="AlphaFoldDB" id="G3RDL9"/>
<dbReference type="InterPro" id="IPR010335">
    <property type="entry name" value="Mesothelin"/>
</dbReference>
<evidence type="ECO:0000256" key="16">
    <source>
        <dbReference type="ARBA" id="ARBA00023288"/>
    </source>
</evidence>
<evidence type="ECO:0000256" key="20">
    <source>
        <dbReference type="ARBA" id="ARBA00081905"/>
    </source>
</evidence>
<dbReference type="InterPro" id="IPR026664">
    <property type="entry name" value="Stereocilin-rel"/>
</dbReference>
<feature type="signal peptide" evidence="21">
    <location>
        <begin position="1"/>
        <end position="36"/>
    </location>
</feature>
<sequence>MALPTARPLLGSCGTPALSSLLFLLFSLGWVQSSRALAGETGQVGCGAWGALGAIVGAQPDPSCSLSPRQLLGFPCAEVSGLSTERVQELAVALAQKNVKLSAEQLRCLAHRLSEPPEDLDRLLPAALACWGVRGSLLSEADVRALGGLACDLPGRFVAESAEVLLPRLVSCPGPLDQDQQEAARAALQGGGPPYGPPSTWSVSTLDALRGLLPVLGQPIIRSIPQGTVAAWRRRSSRDPSWQQHEQTILRPRFRRDVEKTACPSGEKAREIDESLIFYKKWELEACVDAALLAAQMDRVNAIPFTYEQLDVLKHKLDELYPQGYPESVIQHLGYLFLKMSPEDIRKWNVTSLETLKALLEVNKGHKMSPQAPRWPLPQVATLIDRFVKGRGQLDKDTLDTLTAFYPGYLCSLSPEQLSSVPPSSIWAVRPQDLDTCDPRQLDVLYPKARLAFQNMNRSEYFVKIQSFLGGAPTEDLKALSQRPSLMAARGLWQPLTVAEVQKLLGPHVEGLKAEERHSPVRDWILRQQQDDLDTLGLGLQGGIPNGYLVLDLSVREALSGTPCLLGPGPVLTVLALLLASTLA</sequence>
<dbReference type="Ensembl" id="ENSGGOT00000014020.3">
    <property type="protein sequence ID" value="ENSGGOP00000013628.3"/>
    <property type="gene ID" value="ENSGGOG00000013962.3"/>
</dbReference>
<evidence type="ECO:0000256" key="4">
    <source>
        <dbReference type="ARBA" id="ARBA00011016"/>
    </source>
</evidence>
<comment type="subunit">
    <text evidence="18">Interacts with MUC16.</text>
</comment>
<evidence type="ECO:0000256" key="18">
    <source>
        <dbReference type="ARBA" id="ARBA00065993"/>
    </source>
</evidence>
<evidence type="ECO:0000256" key="21">
    <source>
        <dbReference type="SAM" id="SignalP"/>
    </source>
</evidence>
<dbReference type="STRING" id="9593.ENSGGOP00000013628"/>
<evidence type="ECO:0000256" key="3">
    <source>
        <dbReference type="ARBA" id="ARBA00004613"/>
    </source>
</evidence>
<feature type="chain" id="PRO_5014143753" description="Mesothelin" evidence="21">
    <location>
        <begin position="37"/>
        <end position="584"/>
    </location>
</feature>
<dbReference type="Gene3D" id="1.20.970.40">
    <property type="match status" value="1"/>
</dbReference>
<comment type="subcellular location">
    <subcellularLocation>
        <location evidence="2">Cell membrane</location>
        <topology evidence="2">Lipid-anchor</topology>
        <topology evidence="2">GPI-anchor</topology>
    </subcellularLocation>
    <subcellularLocation>
        <location evidence="1">Golgi apparatus</location>
    </subcellularLocation>
    <subcellularLocation>
        <location evidence="3">Secreted</location>
    </subcellularLocation>
</comment>
<evidence type="ECO:0000256" key="7">
    <source>
        <dbReference type="ARBA" id="ARBA00022553"/>
    </source>
</evidence>
<evidence type="ECO:0000313" key="23">
    <source>
        <dbReference type="Proteomes" id="UP000001519"/>
    </source>
</evidence>
<accession>G3RDL9</accession>
<keyword evidence="6" id="KW-0964">Secreted</keyword>
<evidence type="ECO:0000256" key="14">
    <source>
        <dbReference type="ARBA" id="ARBA00023157"/>
    </source>
</evidence>
<evidence type="ECO:0000256" key="10">
    <source>
        <dbReference type="ARBA" id="ARBA00022729"/>
    </source>
</evidence>
<organism evidence="22 23">
    <name type="scientific">Gorilla gorilla gorilla</name>
    <name type="common">Western lowland gorilla</name>
    <dbReference type="NCBI Taxonomy" id="9595"/>
    <lineage>
        <taxon>Eukaryota</taxon>
        <taxon>Metazoa</taxon>
        <taxon>Chordata</taxon>
        <taxon>Craniata</taxon>
        <taxon>Vertebrata</taxon>
        <taxon>Euteleostomi</taxon>
        <taxon>Mammalia</taxon>
        <taxon>Eutheria</taxon>
        <taxon>Euarchontoglires</taxon>
        <taxon>Primates</taxon>
        <taxon>Haplorrhini</taxon>
        <taxon>Catarrhini</taxon>
        <taxon>Hominidae</taxon>
        <taxon>Gorilla</taxon>
    </lineage>
</organism>
<keyword evidence="7" id="KW-0597">Phosphoprotein</keyword>
<dbReference type="Pfam" id="PF06060">
    <property type="entry name" value="Mesothelin"/>
    <property type="match status" value="1"/>
</dbReference>
<dbReference type="Bgee" id="ENSGGOG00000013962">
    <property type="expression patterns" value="Expressed in adult mammalian kidney and 5 other cell types or tissues"/>
</dbReference>
<keyword evidence="13" id="KW-0472">Membrane</keyword>
<dbReference type="eggNOG" id="ENOG502QRX1">
    <property type="taxonomic scope" value="Eukaryota"/>
</dbReference>
<dbReference type="EMBL" id="CABD030098294">
    <property type="status" value="NOT_ANNOTATED_CDS"/>
    <property type="molecule type" value="Genomic_DNA"/>
</dbReference>
<evidence type="ECO:0000256" key="19">
    <source>
        <dbReference type="ARBA" id="ARBA00068881"/>
    </source>
</evidence>
<evidence type="ECO:0000256" key="2">
    <source>
        <dbReference type="ARBA" id="ARBA00004609"/>
    </source>
</evidence>
<evidence type="ECO:0000256" key="9">
    <source>
        <dbReference type="ARBA" id="ARBA00022685"/>
    </source>
</evidence>
<evidence type="ECO:0000256" key="1">
    <source>
        <dbReference type="ARBA" id="ARBA00004555"/>
    </source>
</evidence>
<protein>
    <recommendedName>
        <fullName evidence="19">Mesothelin</fullName>
    </recommendedName>
    <alternativeName>
        <fullName evidence="20">Pre-pro-megakaryocyte-potentiating factor</fullName>
    </alternativeName>
</protein>
<evidence type="ECO:0000256" key="6">
    <source>
        <dbReference type="ARBA" id="ARBA00022525"/>
    </source>
</evidence>
<dbReference type="PANTHER" id="PTHR23412:SF6">
    <property type="entry name" value="MESOTHELIN"/>
    <property type="match status" value="1"/>
</dbReference>
<dbReference type="EMBL" id="CABD030098293">
    <property type="status" value="NOT_ANNOTATED_CDS"/>
    <property type="molecule type" value="Genomic_DNA"/>
</dbReference>
<evidence type="ECO:0000256" key="5">
    <source>
        <dbReference type="ARBA" id="ARBA00022475"/>
    </source>
</evidence>
<evidence type="ECO:0000256" key="12">
    <source>
        <dbReference type="ARBA" id="ARBA00023034"/>
    </source>
</evidence>
<keyword evidence="14" id="KW-1015">Disulfide bond</keyword>
<proteinExistence type="inferred from homology"/>
<evidence type="ECO:0000256" key="13">
    <source>
        <dbReference type="ARBA" id="ARBA00023136"/>
    </source>
</evidence>
<dbReference type="PANTHER" id="PTHR23412">
    <property type="entry name" value="STEREOCILIN RELATED"/>
    <property type="match status" value="1"/>
</dbReference>
<evidence type="ECO:0000256" key="8">
    <source>
        <dbReference type="ARBA" id="ARBA00022622"/>
    </source>
</evidence>
<evidence type="ECO:0000256" key="15">
    <source>
        <dbReference type="ARBA" id="ARBA00023180"/>
    </source>
</evidence>
<dbReference type="GO" id="GO:0005576">
    <property type="term" value="C:extracellular region"/>
    <property type="evidence" value="ECO:0007669"/>
    <property type="project" value="UniProtKB-SubCell"/>
</dbReference>
<dbReference type="EMBL" id="CABD030098295">
    <property type="status" value="NOT_ANNOTATED_CDS"/>
    <property type="molecule type" value="Genomic_DNA"/>
</dbReference>
<keyword evidence="10 21" id="KW-0732">Signal</keyword>
<dbReference type="Proteomes" id="UP000001519">
    <property type="component" value="Chromosome 16"/>
</dbReference>
<dbReference type="GO" id="GO:0098552">
    <property type="term" value="C:side of membrane"/>
    <property type="evidence" value="ECO:0007669"/>
    <property type="project" value="UniProtKB-KW"/>
</dbReference>
<keyword evidence="11" id="KW-0130">Cell adhesion</keyword>
<reference evidence="23" key="1">
    <citation type="submission" date="2011-05" db="EMBL/GenBank/DDBJ databases">
        <title>Insights into the evolution of the great apes provided by the gorilla genome.</title>
        <authorList>
            <person name="Scally A."/>
        </authorList>
    </citation>
    <scope>NUCLEOTIDE SEQUENCE [LARGE SCALE GENOMIC DNA]</scope>
</reference>
<comment type="function">
    <text evidence="17">Membrane-anchored forms may play a role in cellular adhesion.</text>
</comment>
<keyword evidence="5" id="KW-1003">Cell membrane</keyword>
<dbReference type="FunFam" id="1.20.970.40:FF:000001">
    <property type="entry name" value="Mesothelin"/>
    <property type="match status" value="1"/>
</dbReference>
<evidence type="ECO:0000256" key="11">
    <source>
        <dbReference type="ARBA" id="ARBA00022889"/>
    </source>
</evidence>
<comment type="similarity">
    <text evidence="4">Belongs to the mesothelin family.</text>
</comment>
<dbReference type="EMBL" id="CABD030098292">
    <property type="status" value="NOT_ANNOTATED_CDS"/>
    <property type="molecule type" value="Genomic_DNA"/>
</dbReference>
<dbReference type="GO" id="GO:0009986">
    <property type="term" value="C:cell surface"/>
    <property type="evidence" value="ECO:0000318"/>
    <property type="project" value="GO_Central"/>
</dbReference>
<keyword evidence="23" id="KW-1185">Reference proteome</keyword>
<reference evidence="22" key="4">
    <citation type="submission" date="2025-09" db="UniProtKB">
        <authorList>
            <consortium name="Ensembl"/>
        </authorList>
    </citation>
    <scope>IDENTIFICATION</scope>
</reference>
<keyword evidence="9" id="KW-0165">Cleavage on pair of basic residues</keyword>
<reference evidence="22 23" key="2">
    <citation type="journal article" date="2012" name="Nature">
        <title>Insights into hominid evolution from the gorilla genome sequence.</title>
        <authorList>
            <person name="Scally A."/>
            <person name="Dutheil J.Y."/>
            <person name="Hillier L.W."/>
            <person name="Jordan G.E."/>
            <person name="Goodhead I."/>
            <person name="Herrero J."/>
            <person name="Hobolth A."/>
            <person name="Lappalainen T."/>
            <person name="Mailund T."/>
            <person name="Marques-Bonet T."/>
            <person name="McCarthy S."/>
            <person name="Montgomery S.H."/>
            <person name="Schwalie P.C."/>
            <person name="Tang Y.A."/>
            <person name="Ward M.C."/>
            <person name="Xue Y."/>
            <person name="Yngvadottir B."/>
            <person name="Alkan C."/>
            <person name="Andersen L.N."/>
            <person name="Ayub Q."/>
            <person name="Ball E.V."/>
            <person name="Beal K."/>
            <person name="Bradley B.J."/>
            <person name="Chen Y."/>
            <person name="Clee C.M."/>
            <person name="Fitzgerald S."/>
            <person name="Graves T.A."/>
            <person name="Gu Y."/>
            <person name="Heath P."/>
            <person name="Heger A."/>
            <person name="Karakoc E."/>
            <person name="Kolb-Kokocinski A."/>
            <person name="Laird G.K."/>
            <person name="Lunter G."/>
            <person name="Meader S."/>
            <person name="Mort M."/>
            <person name="Mullikin J.C."/>
            <person name="Munch K."/>
            <person name="O'Connor T.D."/>
            <person name="Phillips A.D."/>
            <person name="Prado-Martinez J."/>
            <person name="Rogers A.S."/>
            <person name="Sajjadian S."/>
            <person name="Schmidt D."/>
            <person name="Shaw K."/>
            <person name="Simpson J.T."/>
            <person name="Stenson P.D."/>
            <person name="Turner D.J."/>
            <person name="Vigilant L."/>
            <person name="Vilella A.J."/>
            <person name="Whitener W."/>
            <person name="Zhu B."/>
            <person name="Cooper D.N."/>
            <person name="de Jong P."/>
            <person name="Dermitzakis E.T."/>
            <person name="Eichler E.E."/>
            <person name="Flicek P."/>
            <person name="Goldman N."/>
            <person name="Mundy N.I."/>
            <person name="Ning Z."/>
            <person name="Odom D.T."/>
            <person name="Ponting C.P."/>
            <person name="Quail M.A."/>
            <person name="Ryder O.A."/>
            <person name="Searle S.M."/>
            <person name="Warren W.C."/>
            <person name="Wilson R.K."/>
            <person name="Schierup M.H."/>
            <person name="Rogers J."/>
            <person name="Tyler-Smith C."/>
            <person name="Durbin R."/>
        </authorList>
    </citation>
    <scope>NUCLEOTIDE SEQUENCE [LARGE SCALE GENOMIC DNA]</scope>
</reference>
<evidence type="ECO:0000256" key="17">
    <source>
        <dbReference type="ARBA" id="ARBA00058732"/>
    </source>
</evidence>
<name>G3RDL9_GORGO</name>
<dbReference type="GO" id="GO:0005794">
    <property type="term" value="C:Golgi apparatus"/>
    <property type="evidence" value="ECO:0007669"/>
    <property type="project" value="UniProtKB-SubCell"/>
</dbReference>
<keyword evidence="8" id="KW-0336">GPI-anchor</keyword>
<evidence type="ECO:0000313" key="22">
    <source>
        <dbReference type="Ensembl" id="ENSGGOP00000013628.3"/>
    </source>
</evidence>
<dbReference type="InParanoid" id="G3RDL9"/>
<keyword evidence="12" id="KW-0333">Golgi apparatus</keyword>
<dbReference type="GO" id="GO:0005886">
    <property type="term" value="C:plasma membrane"/>
    <property type="evidence" value="ECO:0007669"/>
    <property type="project" value="UniProtKB-SubCell"/>
</dbReference>
<reference evidence="22" key="3">
    <citation type="submission" date="2025-08" db="UniProtKB">
        <authorList>
            <consortium name="Ensembl"/>
        </authorList>
    </citation>
    <scope>IDENTIFICATION</scope>
</reference>
<dbReference type="GeneTree" id="ENSGT00950000182957"/>
<dbReference type="OMA" id="NHLVCEM"/>
<keyword evidence="16" id="KW-0449">Lipoprotein</keyword>
<dbReference type="GO" id="GO:0007160">
    <property type="term" value="P:cell-matrix adhesion"/>
    <property type="evidence" value="ECO:0000318"/>
    <property type="project" value="GO_Central"/>
</dbReference>
<keyword evidence="15" id="KW-0325">Glycoprotein</keyword>
<dbReference type="FunCoup" id="G3RDL9">
    <property type="interactions" value="100"/>
</dbReference>